<keyword evidence="2" id="KW-1185">Reference proteome</keyword>
<evidence type="ECO:0000313" key="2">
    <source>
        <dbReference type="Proteomes" id="UP000664844"/>
    </source>
</evidence>
<gene>
    <name evidence="1" type="ORF">J0895_01020</name>
</gene>
<dbReference type="Gene3D" id="3.30.70.1230">
    <property type="entry name" value="Nucleotide cyclase"/>
    <property type="match status" value="1"/>
</dbReference>
<organism evidence="1 2">
    <name type="scientific">Phormidium pseudopriestleyi FRX01</name>
    <dbReference type="NCBI Taxonomy" id="1759528"/>
    <lineage>
        <taxon>Bacteria</taxon>
        <taxon>Bacillati</taxon>
        <taxon>Cyanobacteriota</taxon>
        <taxon>Cyanophyceae</taxon>
        <taxon>Oscillatoriophycideae</taxon>
        <taxon>Oscillatoriales</taxon>
        <taxon>Oscillatoriaceae</taxon>
        <taxon>Phormidium</taxon>
    </lineage>
</organism>
<accession>A0ABS3FM35</accession>
<reference evidence="1 2" key="1">
    <citation type="submission" date="2021-03" db="EMBL/GenBank/DDBJ databases">
        <title>Metabolic Capacity of the Antarctic Cyanobacterium Phormidium pseudopriestleyi that Sustains Oxygenic Photosynthesis in the Presence of Hydrogen Sulfide.</title>
        <authorList>
            <person name="Lumian J.E."/>
            <person name="Jungblut A.D."/>
            <person name="Dillon M.L."/>
            <person name="Hawes I."/>
            <person name="Doran P.T."/>
            <person name="Mackey T.J."/>
            <person name="Dick G.J."/>
            <person name="Grettenberger C.L."/>
            <person name="Sumner D.Y."/>
        </authorList>
    </citation>
    <scope>NUCLEOTIDE SEQUENCE [LARGE SCALE GENOMIC DNA]</scope>
    <source>
        <strain evidence="1 2">FRX01</strain>
    </source>
</reference>
<dbReference type="EMBL" id="JAFLQW010000029">
    <property type="protein sequence ID" value="MBO0347711.1"/>
    <property type="molecule type" value="Genomic_DNA"/>
</dbReference>
<evidence type="ECO:0000313" key="1">
    <source>
        <dbReference type="EMBL" id="MBO0347711.1"/>
    </source>
</evidence>
<dbReference type="Proteomes" id="UP000664844">
    <property type="component" value="Unassembled WGS sequence"/>
</dbReference>
<comment type="caution">
    <text evidence="1">The sequence shown here is derived from an EMBL/GenBank/DDBJ whole genome shotgun (WGS) entry which is preliminary data.</text>
</comment>
<evidence type="ECO:0008006" key="3">
    <source>
        <dbReference type="Google" id="ProtNLM"/>
    </source>
</evidence>
<dbReference type="InterPro" id="IPR029787">
    <property type="entry name" value="Nucleotide_cyclase"/>
</dbReference>
<protein>
    <recommendedName>
        <fullName evidence="3">Tetratricopeptide repeat protein</fullName>
    </recommendedName>
</protein>
<name>A0ABS3FM35_9CYAN</name>
<dbReference type="SUPFAM" id="SSF55073">
    <property type="entry name" value="Nucleotide cyclase"/>
    <property type="match status" value="1"/>
</dbReference>
<proteinExistence type="predicted"/>
<sequence>MTKNYGVALLITDQTYSRLTQRESYAIRRIEKVKVKGKSEAVTVYEVFDADSEEMKAGKLATLGRFTEALSLYDAGKFAESAQLFQECVAQIYGDRPQRPHHP</sequence>